<dbReference type="InterPro" id="IPR012337">
    <property type="entry name" value="RNaseH-like_sf"/>
</dbReference>
<dbReference type="EMBL" id="SJPO01000012">
    <property type="protein sequence ID" value="TWT67690.1"/>
    <property type="molecule type" value="Genomic_DNA"/>
</dbReference>
<comment type="caution">
    <text evidence="3">The sequence shown here is derived from an EMBL/GenBank/DDBJ whole genome shotgun (WGS) entry which is preliminary data.</text>
</comment>
<dbReference type="Gene3D" id="3.30.420.10">
    <property type="entry name" value="Ribonuclease H-like superfamily/Ribonuclease H"/>
    <property type="match status" value="1"/>
</dbReference>
<dbReference type="InterPro" id="IPR002156">
    <property type="entry name" value="RNaseH_domain"/>
</dbReference>
<dbReference type="InterPro" id="IPR036397">
    <property type="entry name" value="RNaseH_sf"/>
</dbReference>
<dbReference type="RefSeq" id="WP_146590641.1">
    <property type="nucleotide sequence ID" value="NZ_SJPO01000012.1"/>
</dbReference>
<gene>
    <name evidence="3" type="primary">rnhA_2</name>
    <name evidence="3" type="ORF">Pla123a_42460</name>
</gene>
<protein>
    <submittedName>
        <fullName evidence="3">Ribonuclease HI</fullName>
        <ecNumber evidence="3">3.1.26.4</ecNumber>
    </submittedName>
</protein>
<keyword evidence="4" id="KW-1185">Reference proteome</keyword>
<name>A0A5C5XXK7_9BACT</name>
<feature type="region of interest" description="Disordered" evidence="1">
    <location>
        <begin position="141"/>
        <end position="171"/>
    </location>
</feature>
<feature type="domain" description="RNase H type-1" evidence="2">
    <location>
        <begin position="4"/>
        <end position="150"/>
    </location>
</feature>
<dbReference type="AlphaFoldDB" id="A0A5C5XXK7"/>
<evidence type="ECO:0000313" key="4">
    <source>
        <dbReference type="Proteomes" id="UP000318478"/>
    </source>
</evidence>
<reference evidence="3 4" key="1">
    <citation type="submission" date="2019-02" db="EMBL/GenBank/DDBJ databases">
        <title>Deep-cultivation of Planctomycetes and their phenomic and genomic characterization uncovers novel biology.</title>
        <authorList>
            <person name="Wiegand S."/>
            <person name="Jogler M."/>
            <person name="Boedeker C."/>
            <person name="Pinto D."/>
            <person name="Vollmers J."/>
            <person name="Rivas-Marin E."/>
            <person name="Kohn T."/>
            <person name="Peeters S.H."/>
            <person name="Heuer A."/>
            <person name="Rast P."/>
            <person name="Oberbeckmann S."/>
            <person name="Bunk B."/>
            <person name="Jeske O."/>
            <person name="Meyerdierks A."/>
            <person name="Storesund J.E."/>
            <person name="Kallscheuer N."/>
            <person name="Luecker S."/>
            <person name="Lage O.M."/>
            <person name="Pohl T."/>
            <person name="Merkel B.J."/>
            <person name="Hornburger P."/>
            <person name="Mueller R.-W."/>
            <person name="Bruemmer F."/>
            <person name="Labrenz M."/>
            <person name="Spormann A.M."/>
            <person name="Op Den Camp H."/>
            <person name="Overmann J."/>
            <person name="Amann R."/>
            <person name="Jetten M.S.M."/>
            <person name="Mascher T."/>
            <person name="Medema M.H."/>
            <person name="Devos D.P."/>
            <person name="Kaster A.-K."/>
            <person name="Ovreas L."/>
            <person name="Rohde M."/>
            <person name="Galperin M.Y."/>
            <person name="Jogler C."/>
        </authorList>
    </citation>
    <scope>NUCLEOTIDE SEQUENCE [LARGE SCALE GENOMIC DNA]</scope>
    <source>
        <strain evidence="3 4">Pla123a</strain>
    </source>
</reference>
<sequence>MLPTSPSFLLQADALCLHAAAGEWRFTLTDQSTGQLVVASDTEPGFDLDRLALLALVRGLEAVPRPGQVTVLTSCRTLRDGLRTGLAGWKSNGWKWERFGRLVTIRDVDLWQRVDQALQIHQVQCRSWRVCVADHTGHQAANLPARQPNSRQVSAADQPRSEKVQPTFAPRPAGGISASFLREPALLVVRSAAKRNRLRLNLSDEVSPEYARASAS</sequence>
<evidence type="ECO:0000259" key="2">
    <source>
        <dbReference type="PROSITE" id="PS50879"/>
    </source>
</evidence>
<dbReference type="Pfam" id="PF00075">
    <property type="entry name" value="RNase_H"/>
    <property type="match status" value="1"/>
</dbReference>
<dbReference type="EC" id="3.1.26.4" evidence="3"/>
<dbReference type="PROSITE" id="PS50879">
    <property type="entry name" value="RNASE_H_1"/>
    <property type="match status" value="1"/>
</dbReference>
<evidence type="ECO:0000256" key="1">
    <source>
        <dbReference type="SAM" id="MobiDB-lite"/>
    </source>
</evidence>
<proteinExistence type="predicted"/>
<keyword evidence="3" id="KW-0378">Hydrolase</keyword>
<dbReference type="SUPFAM" id="SSF53098">
    <property type="entry name" value="Ribonuclease H-like"/>
    <property type="match status" value="1"/>
</dbReference>
<dbReference type="GO" id="GO:0004523">
    <property type="term" value="F:RNA-DNA hybrid ribonuclease activity"/>
    <property type="evidence" value="ECO:0007669"/>
    <property type="project" value="UniProtKB-EC"/>
</dbReference>
<dbReference type="OrthoDB" id="277546at2"/>
<accession>A0A5C5XXK7</accession>
<organism evidence="3 4">
    <name type="scientific">Posidoniimonas polymericola</name>
    <dbReference type="NCBI Taxonomy" id="2528002"/>
    <lineage>
        <taxon>Bacteria</taxon>
        <taxon>Pseudomonadati</taxon>
        <taxon>Planctomycetota</taxon>
        <taxon>Planctomycetia</taxon>
        <taxon>Pirellulales</taxon>
        <taxon>Lacipirellulaceae</taxon>
        <taxon>Posidoniimonas</taxon>
    </lineage>
</organism>
<dbReference type="GO" id="GO:0003676">
    <property type="term" value="F:nucleic acid binding"/>
    <property type="evidence" value="ECO:0007669"/>
    <property type="project" value="InterPro"/>
</dbReference>
<dbReference type="Proteomes" id="UP000318478">
    <property type="component" value="Unassembled WGS sequence"/>
</dbReference>
<evidence type="ECO:0000313" key="3">
    <source>
        <dbReference type="EMBL" id="TWT67690.1"/>
    </source>
</evidence>